<keyword evidence="3" id="KW-0677">Repeat</keyword>
<dbReference type="InterPro" id="IPR018357">
    <property type="entry name" value="Hexapep_transf_CS"/>
</dbReference>
<dbReference type="EMBL" id="LNAM01000160">
    <property type="protein sequence ID" value="KSV58811.1"/>
    <property type="molecule type" value="Genomic_DNA"/>
</dbReference>
<sequence>MWKIKKCILEKLDGFIFNFLQKNSEIMPKRFCKMIAYYYTDARIRKLYWKRLNVHMGEGTYSNLGMIAVNSPKTEIRIGKNVSIAPYVTFVGESDANNGEKILQVPYLERIRKSERIIVEDEVWIGANVTILPGVHIGTCAVIGAGSVVTKDVDSYSIWAGVPAKKIRDILYEESDDERK</sequence>
<dbReference type="GO" id="GO:0008374">
    <property type="term" value="F:O-acyltransferase activity"/>
    <property type="evidence" value="ECO:0007669"/>
    <property type="project" value="TreeGrafter"/>
</dbReference>
<dbReference type="Proteomes" id="UP000054874">
    <property type="component" value="Unassembled WGS sequence"/>
</dbReference>
<evidence type="ECO:0000313" key="5">
    <source>
        <dbReference type="Proteomes" id="UP000054874"/>
    </source>
</evidence>
<comment type="similarity">
    <text evidence="1">Belongs to the transferase hexapeptide repeat family.</text>
</comment>
<dbReference type="Pfam" id="PF00132">
    <property type="entry name" value="Hexapep"/>
    <property type="match status" value="1"/>
</dbReference>
<dbReference type="Gene3D" id="2.160.10.10">
    <property type="entry name" value="Hexapeptide repeat proteins"/>
    <property type="match status" value="1"/>
</dbReference>
<dbReference type="RefSeq" id="WP_058352961.1">
    <property type="nucleotide sequence ID" value="NZ_CABMMD010000160.1"/>
</dbReference>
<evidence type="ECO:0000256" key="1">
    <source>
        <dbReference type="ARBA" id="ARBA00007274"/>
    </source>
</evidence>
<dbReference type="SUPFAM" id="SSF51161">
    <property type="entry name" value="Trimeric LpxA-like enzymes"/>
    <property type="match status" value="1"/>
</dbReference>
<organism evidence="4 5">
    <name type="scientific">Acetivibrio ethanolgignens</name>
    <dbReference type="NCBI Taxonomy" id="290052"/>
    <lineage>
        <taxon>Bacteria</taxon>
        <taxon>Bacillati</taxon>
        <taxon>Bacillota</taxon>
        <taxon>Clostridia</taxon>
        <taxon>Eubacteriales</taxon>
        <taxon>Oscillospiraceae</taxon>
        <taxon>Acetivibrio</taxon>
    </lineage>
</organism>
<keyword evidence="5" id="KW-1185">Reference proteome</keyword>
<proteinExistence type="inferred from homology"/>
<dbReference type="OrthoDB" id="9801697at2"/>
<dbReference type="InterPro" id="IPR001451">
    <property type="entry name" value="Hexapep"/>
</dbReference>
<gene>
    <name evidence="4" type="ORF">ASU35_11540</name>
</gene>
<dbReference type="GO" id="GO:0005829">
    <property type="term" value="C:cytosol"/>
    <property type="evidence" value="ECO:0007669"/>
    <property type="project" value="TreeGrafter"/>
</dbReference>
<dbReference type="PANTHER" id="PTHR23416">
    <property type="entry name" value="SIALIC ACID SYNTHASE-RELATED"/>
    <property type="match status" value="1"/>
</dbReference>
<dbReference type="AlphaFoldDB" id="A0A0V8QDZ8"/>
<protein>
    <submittedName>
        <fullName evidence="4">Galactoside O-acetyltransferase</fullName>
    </submittedName>
</protein>
<comment type="caution">
    <text evidence="4">The sequence shown here is derived from an EMBL/GenBank/DDBJ whole genome shotgun (WGS) entry which is preliminary data.</text>
</comment>
<dbReference type="STRING" id="290052.ASU35_11540"/>
<evidence type="ECO:0000256" key="3">
    <source>
        <dbReference type="ARBA" id="ARBA00022737"/>
    </source>
</evidence>
<keyword evidence="2 4" id="KW-0808">Transferase</keyword>
<dbReference type="PANTHER" id="PTHR23416:SF23">
    <property type="entry name" value="ACETYLTRANSFERASE C18B11.09C-RELATED"/>
    <property type="match status" value="1"/>
</dbReference>
<name>A0A0V8QDZ8_9FIRM</name>
<dbReference type="PROSITE" id="PS00101">
    <property type="entry name" value="HEXAPEP_TRANSFERASES"/>
    <property type="match status" value="1"/>
</dbReference>
<evidence type="ECO:0000256" key="2">
    <source>
        <dbReference type="ARBA" id="ARBA00022679"/>
    </source>
</evidence>
<dbReference type="InterPro" id="IPR011004">
    <property type="entry name" value="Trimer_LpxA-like_sf"/>
</dbReference>
<dbReference type="InterPro" id="IPR051159">
    <property type="entry name" value="Hexapeptide_acetyltransf"/>
</dbReference>
<reference evidence="4 5" key="1">
    <citation type="submission" date="2015-11" db="EMBL/GenBank/DDBJ databases">
        <title>Butyribacter intestini gen. nov., sp. nov., a butyric acid-producing bacterium of the family Lachnospiraceae isolated from the human faeces.</title>
        <authorList>
            <person name="Zou Y."/>
            <person name="Xue W."/>
            <person name="Luo G."/>
            <person name="Lv M."/>
        </authorList>
    </citation>
    <scope>NUCLEOTIDE SEQUENCE [LARGE SCALE GENOMIC DNA]</scope>
    <source>
        <strain evidence="4 5">ACET-33324</strain>
    </source>
</reference>
<accession>A0A0V8QDZ8</accession>
<evidence type="ECO:0000313" key="4">
    <source>
        <dbReference type="EMBL" id="KSV58811.1"/>
    </source>
</evidence>